<dbReference type="InterPro" id="IPR020904">
    <property type="entry name" value="Sc_DH/Rdtase_CS"/>
</dbReference>
<dbReference type="NCBIfam" id="NF004526">
    <property type="entry name" value="PRK05872.1"/>
    <property type="match status" value="1"/>
</dbReference>
<dbReference type="RefSeq" id="WP_264069336.1">
    <property type="nucleotide sequence ID" value="NZ_JACKTY010000032.1"/>
</dbReference>
<feature type="domain" description="Ketoreductase" evidence="4">
    <location>
        <begin position="5"/>
        <end position="181"/>
    </location>
</feature>
<proteinExistence type="inferred from homology"/>
<dbReference type="PANTHER" id="PTHR44196:SF1">
    <property type="entry name" value="DEHYDROGENASE_REDUCTASE SDR FAMILY MEMBER 7B"/>
    <property type="match status" value="1"/>
</dbReference>
<name>A0ABT3CFD1_9MYCO</name>
<dbReference type="InterPro" id="IPR036291">
    <property type="entry name" value="NAD(P)-bd_dom_sf"/>
</dbReference>
<gene>
    <name evidence="5" type="ORF">H7J73_19625</name>
</gene>
<keyword evidence="6" id="KW-1185">Reference proteome</keyword>
<reference evidence="5 6" key="1">
    <citation type="journal article" date="2022" name="BMC Genomics">
        <title>Comparative genome analysis of mycobacteria focusing on tRNA and non-coding RNA.</title>
        <authorList>
            <person name="Behra P.R.K."/>
            <person name="Pettersson B.M.F."/>
            <person name="Ramesh M."/>
            <person name="Das S."/>
            <person name="Dasgupta S."/>
            <person name="Kirsebom L.A."/>
        </authorList>
    </citation>
    <scope>NUCLEOTIDE SEQUENCE [LARGE SCALE GENOMIC DNA]</scope>
    <source>
        <strain evidence="5 6">DSM 44078</strain>
    </source>
</reference>
<accession>A0ABT3CFD1</accession>
<dbReference type="CDD" id="cd05233">
    <property type="entry name" value="SDR_c"/>
    <property type="match status" value="1"/>
</dbReference>
<dbReference type="SUPFAM" id="SSF51735">
    <property type="entry name" value="NAD(P)-binding Rossmann-fold domains"/>
    <property type="match status" value="1"/>
</dbReference>
<dbReference type="InterPro" id="IPR057326">
    <property type="entry name" value="KR_dom"/>
</dbReference>
<dbReference type="PRINTS" id="PR00080">
    <property type="entry name" value="SDRFAMILY"/>
</dbReference>
<dbReference type="PRINTS" id="PR00081">
    <property type="entry name" value="GDHRDH"/>
</dbReference>
<evidence type="ECO:0000256" key="1">
    <source>
        <dbReference type="ARBA" id="ARBA00006484"/>
    </source>
</evidence>
<evidence type="ECO:0000313" key="6">
    <source>
        <dbReference type="Proteomes" id="UP001526201"/>
    </source>
</evidence>
<dbReference type="SMART" id="SM00822">
    <property type="entry name" value="PKS_KR"/>
    <property type="match status" value="1"/>
</dbReference>
<comment type="caution">
    <text evidence="5">The sequence shown here is derived from an EMBL/GenBank/DDBJ whole genome shotgun (WGS) entry which is preliminary data.</text>
</comment>
<dbReference type="InterPro" id="IPR002347">
    <property type="entry name" value="SDR_fam"/>
</dbReference>
<evidence type="ECO:0000256" key="2">
    <source>
        <dbReference type="ARBA" id="ARBA00023002"/>
    </source>
</evidence>
<evidence type="ECO:0000313" key="5">
    <source>
        <dbReference type="EMBL" id="MCV7228224.1"/>
    </source>
</evidence>
<protein>
    <submittedName>
        <fullName evidence="5">SDR family oxidoreductase</fullName>
    </submittedName>
</protein>
<comment type="similarity">
    <text evidence="1 3">Belongs to the short-chain dehydrogenases/reductases (SDR) family.</text>
</comment>
<dbReference type="Pfam" id="PF00106">
    <property type="entry name" value="adh_short"/>
    <property type="match status" value="1"/>
</dbReference>
<keyword evidence="2" id="KW-0560">Oxidoreductase</keyword>
<dbReference type="PANTHER" id="PTHR44196">
    <property type="entry name" value="DEHYDROGENASE/REDUCTASE SDR FAMILY MEMBER 7B"/>
    <property type="match status" value="1"/>
</dbReference>
<dbReference type="Proteomes" id="UP001526201">
    <property type="component" value="Unassembled WGS sequence"/>
</dbReference>
<sequence>MLRGKVVMITGAAHGIGASMARLLHKRGARLVLIDVDEHGLRTLAGELGDDVVVCVCADVNDFDAMRAAAETAVDRFGAIDVVVANAGIEHWAPVQTVEPAAFRRVIETNLIGVFHTVRAALPSIIDQRGYVLIVASASSYTAVPGMAAYGASKAGVEQFANVLRIEVAHHGVGVGSAHMSLVDTPMLRETQSSSAEFTMLLAALPGPLRRTVTADKCAVRLVDAIEHRKRRVDVPRWVAAARWLKPALSTPFAERTLSRQMARIEVT</sequence>
<dbReference type="Gene3D" id="3.40.50.720">
    <property type="entry name" value="NAD(P)-binding Rossmann-like Domain"/>
    <property type="match status" value="1"/>
</dbReference>
<evidence type="ECO:0000256" key="3">
    <source>
        <dbReference type="RuleBase" id="RU000363"/>
    </source>
</evidence>
<evidence type="ECO:0000259" key="4">
    <source>
        <dbReference type="SMART" id="SM00822"/>
    </source>
</evidence>
<organism evidence="5 6">
    <name type="scientific">Mycolicibacterium komossense</name>
    <dbReference type="NCBI Taxonomy" id="1779"/>
    <lineage>
        <taxon>Bacteria</taxon>
        <taxon>Bacillati</taxon>
        <taxon>Actinomycetota</taxon>
        <taxon>Actinomycetes</taxon>
        <taxon>Mycobacteriales</taxon>
        <taxon>Mycobacteriaceae</taxon>
        <taxon>Mycolicibacterium</taxon>
    </lineage>
</organism>
<dbReference type="PROSITE" id="PS00061">
    <property type="entry name" value="ADH_SHORT"/>
    <property type="match status" value="1"/>
</dbReference>
<dbReference type="EMBL" id="JACKTY010000032">
    <property type="protein sequence ID" value="MCV7228224.1"/>
    <property type="molecule type" value="Genomic_DNA"/>
</dbReference>